<reference evidence="2 3" key="1">
    <citation type="journal article" date="2016" name="Antonie Van Leeuwenhoek">
        <title>Denitratimonas tolerans gen. nov., sp. nov., a denitrifying bacterium isolated from a bioreactor for tannery wastewater treatment.</title>
        <authorList>
            <person name="Han S.I."/>
            <person name="Kim J.O."/>
            <person name="Lee Y.R."/>
            <person name="Ekpeghere K.I."/>
            <person name="Koh S.C."/>
            <person name="Whang K.S."/>
        </authorList>
    </citation>
    <scope>NUCLEOTIDE SEQUENCE [LARGE SCALE GENOMIC DNA]</scope>
    <source>
        <strain evidence="2 3">KACC 17565</strain>
    </source>
</reference>
<name>A0AAW9R4T5_9GAMM</name>
<dbReference type="AlphaFoldDB" id="A0AAW9R4T5"/>
<keyword evidence="1" id="KW-0812">Transmembrane</keyword>
<evidence type="ECO:0000256" key="1">
    <source>
        <dbReference type="RuleBase" id="RU363076"/>
    </source>
</evidence>
<protein>
    <recommendedName>
        <fullName evidence="1">SURF1-like protein</fullName>
    </recommendedName>
</protein>
<dbReference type="EMBL" id="JBBDHC010000011">
    <property type="protein sequence ID" value="MEJ1249710.1"/>
    <property type="molecule type" value="Genomic_DNA"/>
</dbReference>
<dbReference type="CDD" id="cd06662">
    <property type="entry name" value="SURF1"/>
    <property type="match status" value="1"/>
</dbReference>
<accession>A0AAW9R4T5</accession>
<comment type="caution">
    <text evidence="1">Lacks conserved residue(s) required for the propagation of feature annotation.</text>
</comment>
<dbReference type="Pfam" id="PF02104">
    <property type="entry name" value="SURF1"/>
    <property type="match status" value="1"/>
</dbReference>
<keyword evidence="1" id="KW-1003">Cell membrane</keyword>
<keyword evidence="1" id="KW-1133">Transmembrane helix</keyword>
<comment type="similarity">
    <text evidence="1">Belongs to the SURF1 family.</text>
</comment>
<keyword evidence="1" id="KW-0472">Membrane</keyword>
<dbReference type="InterPro" id="IPR002994">
    <property type="entry name" value="Surf1/Shy1"/>
</dbReference>
<dbReference type="GO" id="GO:0005886">
    <property type="term" value="C:plasma membrane"/>
    <property type="evidence" value="ECO:0007669"/>
    <property type="project" value="UniProtKB-SubCell"/>
</dbReference>
<dbReference type="Proteomes" id="UP001364472">
    <property type="component" value="Unassembled WGS sequence"/>
</dbReference>
<evidence type="ECO:0000313" key="2">
    <source>
        <dbReference type="EMBL" id="MEJ1249710.1"/>
    </source>
</evidence>
<proteinExistence type="inferred from homology"/>
<gene>
    <name evidence="2" type="ORF">WB794_08515</name>
</gene>
<feature type="transmembrane region" description="Helical" evidence="1">
    <location>
        <begin position="216"/>
        <end position="234"/>
    </location>
</feature>
<comment type="subcellular location">
    <subcellularLocation>
        <location evidence="1">Cell membrane</location>
        <topology evidence="1">Multi-pass membrane protein</topology>
    </subcellularLocation>
</comment>
<sequence>MNAGARVAWAALALIVAGGFASLGFWQAGRADEKTRMLAAREAAQATGPALLADALSADSPSLPMRVEGEVVIRPAPLLLLDNQQRDGRVGVRAYVPADAGRGGVVLMELGWLPLAADRTLPAVEVPAGRRRIQGLLLPWPGQGLRLADNPWPEGADTILLAFLERDDIAAHLDVQVWNGILQPDPADPADPLGYAREPGLLPDPMPPERHRGYAVQWWGLSLTVIITYLLLALRRKSR</sequence>
<evidence type="ECO:0000313" key="3">
    <source>
        <dbReference type="Proteomes" id="UP001364472"/>
    </source>
</evidence>
<comment type="caution">
    <text evidence="2">The sequence shown here is derived from an EMBL/GenBank/DDBJ whole genome shotgun (WGS) entry which is preliminary data.</text>
</comment>
<dbReference type="PROSITE" id="PS50895">
    <property type="entry name" value="SURF1"/>
    <property type="match status" value="1"/>
</dbReference>
<keyword evidence="3" id="KW-1185">Reference proteome</keyword>
<dbReference type="RefSeq" id="WP_337335429.1">
    <property type="nucleotide sequence ID" value="NZ_JBBDHC010000011.1"/>
</dbReference>
<organism evidence="2 3">
    <name type="scientific">Denitratimonas tolerans</name>
    <dbReference type="NCBI Taxonomy" id="1338420"/>
    <lineage>
        <taxon>Bacteria</taxon>
        <taxon>Pseudomonadati</taxon>
        <taxon>Pseudomonadota</taxon>
        <taxon>Gammaproteobacteria</taxon>
        <taxon>Lysobacterales</taxon>
        <taxon>Lysobacteraceae</taxon>
        <taxon>Denitratimonas</taxon>
    </lineage>
</organism>